<keyword evidence="9" id="KW-1185">Reference proteome</keyword>
<accession>A0A4R6R912</accession>
<dbReference type="GO" id="GO:0020037">
    <property type="term" value="F:heme binding"/>
    <property type="evidence" value="ECO:0007669"/>
    <property type="project" value="InterPro"/>
</dbReference>
<dbReference type="PROSITE" id="PS51007">
    <property type="entry name" value="CYTC"/>
    <property type="match status" value="1"/>
</dbReference>
<dbReference type="RefSeq" id="WP_126539156.1">
    <property type="nucleotide sequence ID" value="NZ_BSPM01000007.1"/>
</dbReference>
<dbReference type="Proteomes" id="UP000294547">
    <property type="component" value="Unassembled WGS sequence"/>
</dbReference>
<reference evidence="8 9" key="1">
    <citation type="submission" date="2019-03" db="EMBL/GenBank/DDBJ databases">
        <title>Genomic Encyclopedia of Type Strains, Phase IV (KMG-IV): sequencing the most valuable type-strain genomes for metagenomic binning, comparative biology and taxonomic classification.</title>
        <authorList>
            <person name="Goeker M."/>
        </authorList>
    </citation>
    <scope>NUCLEOTIDE SEQUENCE [LARGE SCALE GENOMIC DNA]</scope>
    <source>
        <strain evidence="8 9">DSM 102969</strain>
    </source>
</reference>
<dbReference type="Gene3D" id="1.10.760.10">
    <property type="entry name" value="Cytochrome c-like domain"/>
    <property type="match status" value="1"/>
</dbReference>
<sequence>MSLELNKIAGALLGTLTFAFGVGFISELIFEQESPEKPGFEVAVAEGGAAEGAGAAAPAEAVESIAVRLAKADPAKGETVAKACAGCHSFDNSGANKVGPGLWNVVNRVPGSHEGFQYSPAMVEFGKANVWDYDHLDHFLAQPKALVAGTKMGFAGIKKPDDRAAVIAYLRSLSDSPAALPAP</sequence>
<evidence type="ECO:0000313" key="9">
    <source>
        <dbReference type="Proteomes" id="UP000294547"/>
    </source>
</evidence>
<protein>
    <submittedName>
        <fullName evidence="8">Cytochrome c</fullName>
    </submittedName>
</protein>
<evidence type="ECO:0000313" key="8">
    <source>
        <dbReference type="EMBL" id="TDP82540.1"/>
    </source>
</evidence>
<name>A0A4R6R912_9HYPH</name>
<dbReference type="SUPFAM" id="SSF46626">
    <property type="entry name" value="Cytochrome c"/>
    <property type="match status" value="1"/>
</dbReference>
<comment type="caution">
    <text evidence="8">The sequence shown here is derived from an EMBL/GenBank/DDBJ whole genome shotgun (WGS) entry which is preliminary data.</text>
</comment>
<dbReference type="OrthoDB" id="9805828at2"/>
<organism evidence="8 9">
    <name type="scientific">Oharaeibacter diazotrophicus</name>
    <dbReference type="NCBI Taxonomy" id="1920512"/>
    <lineage>
        <taxon>Bacteria</taxon>
        <taxon>Pseudomonadati</taxon>
        <taxon>Pseudomonadota</taxon>
        <taxon>Alphaproteobacteria</taxon>
        <taxon>Hyphomicrobiales</taxon>
        <taxon>Pleomorphomonadaceae</taxon>
        <taxon>Oharaeibacter</taxon>
    </lineage>
</organism>
<dbReference type="PANTHER" id="PTHR11961">
    <property type="entry name" value="CYTOCHROME C"/>
    <property type="match status" value="1"/>
</dbReference>
<dbReference type="AlphaFoldDB" id="A0A4R6R912"/>
<keyword evidence="1" id="KW-0813">Transport</keyword>
<dbReference type="InterPro" id="IPR002327">
    <property type="entry name" value="Cyt_c_1A/1B"/>
</dbReference>
<dbReference type="PRINTS" id="PR00604">
    <property type="entry name" value="CYTCHRMECIAB"/>
</dbReference>
<feature type="domain" description="Cytochrome c" evidence="7">
    <location>
        <begin position="72"/>
        <end position="174"/>
    </location>
</feature>
<dbReference type="InterPro" id="IPR009056">
    <property type="entry name" value="Cyt_c-like_dom"/>
</dbReference>
<dbReference type="EMBL" id="SNXY01000010">
    <property type="protein sequence ID" value="TDP82540.1"/>
    <property type="molecule type" value="Genomic_DNA"/>
</dbReference>
<dbReference type="Pfam" id="PF00034">
    <property type="entry name" value="Cytochrom_C"/>
    <property type="match status" value="1"/>
</dbReference>
<evidence type="ECO:0000256" key="2">
    <source>
        <dbReference type="ARBA" id="ARBA00022617"/>
    </source>
</evidence>
<evidence type="ECO:0000256" key="4">
    <source>
        <dbReference type="ARBA" id="ARBA00022982"/>
    </source>
</evidence>
<evidence type="ECO:0000256" key="6">
    <source>
        <dbReference type="PROSITE-ProRule" id="PRU00433"/>
    </source>
</evidence>
<evidence type="ECO:0000256" key="1">
    <source>
        <dbReference type="ARBA" id="ARBA00022448"/>
    </source>
</evidence>
<keyword evidence="4" id="KW-0249">Electron transport</keyword>
<evidence type="ECO:0000259" key="7">
    <source>
        <dbReference type="PROSITE" id="PS51007"/>
    </source>
</evidence>
<evidence type="ECO:0000256" key="5">
    <source>
        <dbReference type="ARBA" id="ARBA00023004"/>
    </source>
</evidence>
<proteinExistence type="predicted"/>
<keyword evidence="3 6" id="KW-0479">Metal-binding</keyword>
<dbReference type="InterPro" id="IPR036909">
    <property type="entry name" value="Cyt_c-like_dom_sf"/>
</dbReference>
<keyword evidence="5 6" id="KW-0408">Iron</keyword>
<dbReference type="GO" id="GO:0046872">
    <property type="term" value="F:metal ion binding"/>
    <property type="evidence" value="ECO:0007669"/>
    <property type="project" value="UniProtKB-KW"/>
</dbReference>
<keyword evidence="2 6" id="KW-0349">Heme</keyword>
<dbReference type="GO" id="GO:0009055">
    <property type="term" value="F:electron transfer activity"/>
    <property type="evidence" value="ECO:0007669"/>
    <property type="project" value="InterPro"/>
</dbReference>
<gene>
    <name evidence="8" type="ORF">EDD54_3809</name>
</gene>
<evidence type="ECO:0000256" key="3">
    <source>
        <dbReference type="ARBA" id="ARBA00022723"/>
    </source>
</evidence>